<dbReference type="RefSeq" id="WP_057316693.1">
    <property type="nucleotide sequence ID" value="NZ_CABMKT010000001.1"/>
</dbReference>
<dbReference type="EMBL" id="WKNE01000015">
    <property type="protein sequence ID" value="MRZ56400.1"/>
    <property type="molecule type" value="Genomic_DNA"/>
</dbReference>
<evidence type="ECO:0000256" key="3">
    <source>
        <dbReference type="ARBA" id="ARBA00006263"/>
    </source>
</evidence>
<comment type="subcellular location">
    <subcellularLocation>
        <location evidence="1 9">Cell membrane</location>
        <topology evidence="1 9">Multi-pass membrane protein</topology>
    </subcellularLocation>
</comment>
<dbReference type="Proteomes" id="UP000095455">
    <property type="component" value="Unassembled WGS sequence"/>
</dbReference>
<proteinExistence type="inferred from homology"/>
<comment type="function">
    <text evidence="9">Converts cobyric acid to cobinamide by the addition of aminopropanol on the F carboxylic group.</text>
</comment>
<keyword evidence="5 9" id="KW-0169">Cobalamin biosynthesis</keyword>
<dbReference type="PANTHER" id="PTHR34308:SF1">
    <property type="entry name" value="COBALAMIN BIOSYNTHESIS PROTEIN CBIB"/>
    <property type="match status" value="1"/>
</dbReference>
<keyword evidence="4 9" id="KW-1003">Cell membrane</keyword>
<dbReference type="GO" id="GO:0005886">
    <property type="term" value="C:plasma membrane"/>
    <property type="evidence" value="ECO:0007669"/>
    <property type="project" value="UniProtKB-SubCell"/>
</dbReference>
<dbReference type="GO" id="GO:0015420">
    <property type="term" value="F:ABC-type vitamin B12 transporter activity"/>
    <property type="evidence" value="ECO:0007669"/>
    <property type="project" value="UniProtKB-UniRule"/>
</dbReference>
<comment type="pathway">
    <text evidence="2 9">Cofactor biosynthesis; adenosylcobalamin biosynthesis.</text>
</comment>
<evidence type="ECO:0000313" key="13">
    <source>
        <dbReference type="Proteomes" id="UP000095455"/>
    </source>
</evidence>
<feature type="transmembrane region" description="Helical" evidence="9">
    <location>
        <begin position="61"/>
        <end position="78"/>
    </location>
</feature>
<dbReference type="EMBL" id="CYYK01000002">
    <property type="protein sequence ID" value="CUN71104.1"/>
    <property type="molecule type" value="Genomic_DNA"/>
</dbReference>
<dbReference type="UniPathway" id="UPA00148"/>
<dbReference type="EMBL" id="CYXP01000012">
    <property type="protein sequence ID" value="CUN32694.1"/>
    <property type="molecule type" value="Genomic_DNA"/>
</dbReference>
<dbReference type="Proteomes" id="UP000095591">
    <property type="component" value="Unassembled WGS sequence"/>
</dbReference>
<evidence type="ECO:0000256" key="9">
    <source>
        <dbReference type="HAMAP-Rule" id="MF_00024"/>
    </source>
</evidence>
<evidence type="ECO:0000313" key="12">
    <source>
        <dbReference type="EMBL" id="MRZ56400.1"/>
    </source>
</evidence>
<dbReference type="PANTHER" id="PTHR34308">
    <property type="entry name" value="COBALAMIN BIOSYNTHESIS PROTEIN CBIB"/>
    <property type="match status" value="1"/>
</dbReference>
<keyword evidence="7 9" id="KW-1133">Transmembrane helix</keyword>
<evidence type="ECO:0000256" key="6">
    <source>
        <dbReference type="ARBA" id="ARBA00022692"/>
    </source>
</evidence>
<dbReference type="HAMAP" id="MF_00024">
    <property type="entry name" value="CobD_CbiB"/>
    <property type="match status" value="1"/>
</dbReference>
<dbReference type="InterPro" id="IPR004485">
    <property type="entry name" value="Cobalamin_biosynth_CobD/CbiB"/>
</dbReference>
<reference evidence="13 14" key="1">
    <citation type="submission" date="2015-09" db="EMBL/GenBank/DDBJ databases">
        <authorList>
            <consortium name="Pathogen Informatics"/>
        </authorList>
    </citation>
    <scope>NUCLEOTIDE SEQUENCE [LARGE SCALE GENOMIC DNA]</scope>
    <source>
        <strain evidence="11 13">2789STDY5608822</strain>
        <strain evidence="10 14">2789STDY5608872</strain>
    </source>
</reference>
<gene>
    <name evidence="9 12" type="primary">cobD</name>
    <name evidence="11" type="ORF">ERS852380_00899</name>
    <name evidence="10" type="ORF">ERS852429_04115</name>
    <name evidence="12" type="ORF">GKD68_16965</name>
</gene>
<evidence type="ECO:0000256" key="5">
    <source>
        <dbReference type="ARBA" id="ARBA00022573"/>
    </source>
</evidence>
<name>A0A173W037_PARDI</name>
<evidence type="ECO:0000256" key="4">
    <source>
        <dbReference type="ARBA" id="ARBA00022475"/>
    </source>
</evidence>
<evidence type="ECO:0000313" key="10">
    <source>
        <dbReference type="EMBL" id="CUN32694.1"/>
    </source>
</evidence>
<evidence type="ECO:0000256" key="8">
    <source>
        <dbReference type="ARBA" id="ARBA00023136"/>
    </source>
</evidence>
<evidence type="ECO:0000313" key="14">
    <source>
        <dbReference type="Proteomes" id="UP000095591"/>
    </source>
</evidence>
<evidence type="ECO:0000313" key="15">
    <source>
        <dbReference type="Proteomes" id="UP000432516"/>
    </source>
</evidence>
<sequence>MTFNMYWLHHSINLLKIVPFLGGWLSDRLLGDPEGWPHPIVWFGKAISAGEKELNKGSERVLKGGILAVVLILGVYLICERILSWAWIIHPQFSGLLTAVGVFYCLSGKTLIKEVKAVFEAVDRSTEEGRRQVARIVGRDTSNLSPQEIRAAALETLSENLSDGVIAPMFWFALLGLPGMMAYKMVNTLDSMIGYKNERYLEFGRIAALIDDIANYIPARLTAYLMLLVSNNWGKRDFVRRFGPEHASPNSGYPEAALAAVLDCQFGGTHDYFGKPVEKPYIGTNARPFTTEDMRIAIQVNSNTELLMGVIVTLILLII</sequence>
<protein>
    <recommendedName>
        <fullName evidence="9">Cobalamin biosynthesis protein CobD</fullName>
    </recommendedName>
</protein>
<evidence type="ECO:0000313" key="11">
    <source>
        <dbReference type="EMBL" id="CUN71104.1"/>
    </source>
</evidence>
<dbReference type="NCBIfam" id="TIGR00380">
    <property type="entry name" value="cobal_cbiB"/>
    <property type="match status" value="1"/>
</dbReference>
<evidence type="ECO:0000256" key="7">
    <source>
        <dbReference type="ARBA" id="ARBA00022989"/>
    </source>
</evidence>
<keyword evidence="6 9" id="KW-0812">Transmembrane</keyword>
<accession>A0A173W037</accession>
<comment type="caution">
    <text evidence="9">Lacks conserved residue(s) required for the propagation of feature annotation.</text>
</comment>
<reference evidence="12 15" key="2">
    <citation type="journal article" date="2019" name="Nat. Med.">
        <title>A library of human gut bacterial isolates paired with longitudinal multiomics data enables mechanistic microbiome research.</title>
        <authorList>
            <person name="Poyet M."/>
            <person name="Groussin M."/>
            <person name="Gibbons S.M."/>
            <person name="Avila-Pacheco J."/>
            <person name="Jiang X."/>
            <person name="Kearney S.M."/>
            <person name="Perrotta A.R."/>
            <person name="Berdy B."/>
            <person name="Zhao S."/>
            <person name="Lieberman T.D."/>
            <person name="Swanson P.K."/>
            <person name="Smith M."/>
            <person name="Roesemann S."/>
            <person name="Alexander J.E."/>
            <person name="Rich S.A."/>
            <person name="Livny J."/>
            <person name="Vlamakis H."/>
            <person name="Clish C."/>
            <person name="Bullock K."/>
            <person name="Deik A."/>
            <person name="Scott J."/>
            <person name="Pierce K.A."/>
            <person name="Xavier R.J."/>
            <person name="Alm E.J."/>
        </authorList>
    </citation>
    <scope>NUCLEOTIDE SEQUENCE [LARGE SCALE GENOMIC DNA]</scope>
    <source>
        <strain evidence="12 15">BIOML-A2</strain>
    </source>
</reference>
<dbReference type="GO" id="GO:0048472">
    <property type="term" value="F:threonine-phosphate decarboxylase activity"/>
    <property type="evidence" value="ECO:0007669"/>
    <property type="project" value="InterPro"/>
</dbReference>
<dbReference type="Proteomes" id="UP000432516">
    <property type="component" value="Unassembled WGS sequence"/>
</dbReference>
<comment type="similarity">
    <text evidence="3 9">Belongs to the CobD/CbiB family.</text>
</comment>
<organism evidence="10 14">
    <name type="scientific">Parabacteroides distasonis</name>
    <dbReference type="NCBI Taxonomy" id="823"/>
    <lineage>
        <taxon>Bacteria</taxon>
        <taxon>Pseudomonadati</taxon>
        <taxon>Bacteroidota</taxon>
        <taxon>Bacteroidia</taxon>
        <taxon>Bacteroidales</taxon>
        <taxon>Tannerellaceae</taxon>
        <taxon>Parabacteroides</taxon>
    </lineage>
</organism>
<evidence type="ECO:0000256" key="1">
    <source>
        <dbReference type="ARBA" id="ARBA00004651"/>
    </source>
</evidence>
<dbReference type="AlphaFoldDB" id="A0A173W037"/>
<dbReference type="GO" id="GO:0009236">
    <property type="term" value="P:cobalamin biosynthetic process"/>
    <property type="evidence" value="ECO:0007669"/>
    <property type="project" value="UniProtKB-UniRule"/>
</dbReference>
<dbReference type="Pfam" id="PF03186">
    <property type="entry name" value="CobD_Cbib"/>
    <property type="match status" value="1"/>
</dbReference>
<evidence type="ECO:0000256" key="2">
    <source>
        <dbReference type="ARBA" id="ARBA00004953"/>
    </source>
</evidence>
<keyword evidence="8 9" id="KW-0472">Membrane</keyword>